<dbReference type="CDD" id="cd21670">
    <property type="entry name" value="SMP_ESyt"/>
    <property type="match status" value="1"/>
</dbReference>
<dbReference type="GO" id="GO:0006869">
    <property type="term" value="P:lipid transport"/>
    <property type="evidence" value="ECO:0007669"/>
    <property type="project" value="UniProtKB-KW"/>
</dbReference>
<keyword evidence="3" id="KW-0812">Transmembrane</keyword>
<organism evidence="14 15">
    <name type="scientific">Porphyra umbilicalis</name>
    <name type="common">Purple laver</name>
    <name type="synonym">Red alga</name>
    <dbReference type="NCBI Taxonomy" id="2786"/>
    <lineage>
        <taxon>Eukaryota</taxon>
        <taxon>Rhodophyta</taxon>
        <taxon>Bangiophyceae</taxon>
        <taxon>Bangiales</taxon>
        <taxon>Bangiaceae</taxon>
        <taxon>Porphyra</taxon>
    </lineage>
</organism>
<evidence type="ECO:0000256" key="9">
    <source>
        <dbReference type="ARBA" id="ARBA00023121"/>
    </source>
</evidence>
<dbReference type="PROSITE" id="PS50004">
    <property type="entry name" value="C2"/>
    <property type="match status" value="1"/>
</dbReference>
<protein>
    <submittedName>
        <fullName evidence="14">Uncharacterized protein</fullName>
    </submittedName>
</protein>
<dbReference type="InterPro" id="IPR039010">
    <property type="entry name" value="Synaptotagmin_SMP"/>
</dbReference>
<dbReference type="PANTHER" id="PTHR45761">
    <property type="entry name" value="EXTENDED SYNAPTOTAGMIN-LIKE PROTEIN 2, ISOFORM C"/>
    <property type="match status" value="1"/>
</dbReference>
<evidence type="ECO:0000256" key="8">
    <source>
        <dbReference type="ARBA" id="ARBA00023055"/>
    </source>
</evidence>
<evidence type="ECO:0000256" key="7">
    <source>
        <dbReference type="ARBA" id="ARBA00022989"/>
    </source>
</evidence>
<dbReference type="AlphaFoldDB" id="A0A1X6NJT2"/>
<dbReference type="PANTHER" id="PTHR45761:SF1">
    <property type="entry name" value="EXTENDED SYNAPTOTAGMIN-LIKE PROTEIN 2, ISOFORM C"/>
    <property type="match status" value="1"/>
</dbReference>
<evidence type="ECO:0000259" key="13">
    <source>
        <dbReference type="PROSITE" id="PS51847"/>
    </source>
</evidence>
<evidence type="ECO:0000256" key="11">
    <source>
        <dbReference type="SAM" id="MobiDB-lite"/>
    </source>
</evidence>
<evidence type="ECO:0000313" key="15">
    <source>
        <dbReference type="Proteomes" id="UP000218209"/>
    </source>
</evidence>
<dbReference type="GO" id="GO:0016020">
    <property type="term" value="C:membrane"/>
    <property type="evidence" value="ECO:0007669"/>
    <property type="project" value="UniProtKB-SubCell"/>
</dbReference>
<proteinExistence type="predicted"/>
<evidence type="ECO:0000313" key="14">
    <source>
        <dbReference type="EMBL" id="OSX68864.1"/>
    </source>
</evidence>
<keyword evidence="6" id="KW-0106">Calcium</keyword>
<evidence type="ECO:0000256" key="6">
    <source>
        <dbReference type="ARBA" id="ARBA00022837"/>
    </source>
</evidence>
<dbReference type="InterPro" id="IPR031468">
    <property type="entry name" value="SMP_LBD"/>
</dbReference>
<dbReference type="GO" id="GO:0046872">
    <property type="term" value="F:metal ion binding"/>
    <property type="evidence" value="ECO:0007669"/>
    <property type="project" value="UniProtKB-KW"/>
</dbReference>
<keyword evidence="10" id="KW-0472">Membrane</keyword>
<dbReference type="Gene3D" id="2.60.40.150">
    <property type="entry name" value="C2 domain"/>
    <property type="match status" value="1"/>
</dbReference>
<evidence type="ECO:0000256" key="4">
    <source>
        <dbReference type="ARBA" id="ARBA00022723"/>
    </source>
</evidence>
<evidence type="ECO:0000256" key="10">
    <source>
        <dbReference type="ARBA" id="ARBA00023136"/>
    </source>
</evidence>
<reference evidence="14 15" key="1">
    <citation type="submission" date="2017-03" db="EMBL/GenBank/DDBJ databases">
        <title>WGS assembly of Porphyra umbilicalis.</title>
        <authorList>
            <person name="Brawley S.H."/>
            <person name="Blouin N.A."/>
            <person name="Ficko-Blean E."/>
            <person name="Wheeler G.L."/>
            <person name="Lohr M."/>
            <person name="Goodson H.V."/>
            <person name="Jenkins J.W."/>
            <person name="Blaby-Haas C.E."/>
            <person name="Helliwell K.E."/>
            <person name="Chan C."/>
            <person name="Marriage T."/>
            <person name="Bhattacharya D."/>
            <person name="Klein A.S."/>
            <person name="Badis Y."/>
            <person name="Brodie J."/>
            <person name="Cao Y."/>
            <person name="Collen J."/>
            <person name="Dittami S.M."/>
            <person name="Gachon C.M."/>
            <person name="Green B.R."/>
            <person name="Karpowicz S."/>
            <person name="Kim J.W."/>
            <person name="Kudahl U."/>
            <person name="Lin S."/>
            <person name="Michel G."/>
            <person name="Mittag M."/>
            <person name="Olson B.J."/>
            <person name="Pangilinan J."/>
            <person name="Peng Y."/>
            <person name="Qiu H."/>
            <person name="Shu S."/>
            <person name="Singer J.T."/>
            <person name="Smith A.G."/>
            <person name="Sprecher B.N."/>
            <person name="Wagner V."/>
            <person name="Wang W."/>
            <person name="Wang Z.-Y."/>
            <person name="Yan J."/>
            <person name="Yarish C."/>
            <person name="Zoeuner-Riek S."/>
            <person name="Zhuang Y."/>
            <person name="Zou Y."/>
            <person name="Lindquist E.A."/>
            <person name="Grimwood J."/>
            <person name="Barry K."/>
            <person name="Rokhsar D.S."/>
            <person name="Schmutz J."/>
            <person name="Stiller J.W."/>
            <person name="Grossman A.R."/>
            <person name="Prochnik S.E."/>
        </authorList>
    </citation>
    <scope>NUCLEOTIDE SEQUENCE [LARGE SCALE GENOMIC DNA]</scope>
    <source>
        <strain evidence="14">4086291</strain>
    </source>
</reference>
<dbReference type="GO" id="GO:0012505">
    <property type="term" value="C:endomembrane system"/>
    <property type="evidence" value="ECO:0007669"/>
    <property type="project" value="UniProtKB-ARBA"/>
</dbReference>
<sequence>MANDDGGPRSAAATPPATLPVAPPRPPLSKLQSVEWLNDLLATLWPYMSPAIEATVQTQVQPMVADMLPGPLKKISFDKVHLGAKPLRLENIGVAVARGDALSLGVDVIFEQAAGSKPGAADGDNLDVEISLPGVKVGVEDVALVGRLGVRLVPLLPEPPFFGALEIHFVDHPALKLNFTGVGNIIDGPLVGKAVRNCIRDVVAGMMVLPNRMLVPMTAKFDLFHSYTPPEGALALHIVGAKGFKKSRLKIRRPDIYAKTTVGLVSRKTEVADNQSDPVFKGSHHHFLICNRHQHVLIELKDEDTGKDDLMGDLNLSMAKLLQNPNANYPVRPIDDKTPPDVTCHLSAALHPFSSTGAVDAACGVAVLVAGAAGLGAVTSTSATITVGSGEAKAGLVKASAAVFTPAKPLPGAPVIDPAKPAWNTVADFLVEGGVAAAGAVVVDVKDGGKSIGKIKVDVAGVAAAEGRAVGGAMELPGRPGATVMMKVIVHGLGAPVAV</sequence>
<keyword evidence="15" id="KW-1185">Reference proteome</keyword>
<dbReference type="InterPro" id="IPR051634">
    <property type="entry name" value="Extended_Synaptotagmin"/>
</dbReference>
<evidence type="ECO:0000259" key="12">
    <source>
        <dbReference type="PROSITE" id="PS50004"/>
    </source>
</evidence>
<comment type="subcellular location">
    <subcellularLocation>
        <location evidence="1">Membrane</location>
    </subcellularLocation>
</comment>
<evidence type="ECO:0000256" key="2">
    <source>
        <dbReference type="ARBA" id="ARBA00022448"/>
    </source>
</evidence>
<dbReference type="Pfam" id="PF00168">
    <property type="entry name" value="C2"/>
    <property type="match status" value="1"/>
</dbReference>
<evidence type="ECO:0000256" key="5">
    <source>
        <dbReference type="ARBA" id="ARBA00022737"/>
    </source>
</evidence>
<dbReference type="InterPro" id="IPR035892">
    <property type="entry name" value="C2_domain_sf"/>
</dbReference>
<accession>A0A1X6NJT2</accession>
<keyword evidence="5" id="KW-0677">Repeat</keyword>
<dbReference type="Proteomes" id="UP000218209">
    <property type="component" value="Unassembled WGS sequence"/>
</dbReference>
<name>A0A1X6NJT2_PORUM</name>
<dbReference type="InterPro" id="IPR000008">
    <property type="entry name" value="C2_dom"/>
</dbReference>
<dbReference type="GO" id="GO:0005737">
    <property type="term" value="C:cytoplasm"/>
    <property type="evidence" value="ECO:0007669"/>
    <property type="project" value="UniProtKB-ARBA"/>
</dbReference>
<dbReference type="EMBL" id="KV920009">
    <property type="protein sequence ID" value="OSX68864.1"/>
    <property type="molecule type" value="Genomic_DNA"/>
</dbReference>
<dbReference type="SUPFAM" id="SSF49562">
    <property type="entry name" value="C2 domain (Calcium/lipid-binding domain, CaLB)"/>
    <property type="match status" value="1"/>
</dbReference>
<dbReference type="Pfam" id="PF17047">
    <property type="entry name" value="SMP_LBD"/>
    <property type="match status" value="1"/>
</dbReference>
<feature type="region of interest" description="Disordered" evidence="11">
    <location>
        <begin position="1"/>
        <end position="25"/>
    </location>
</feature>
<keyword evidence="7" id="KW-1133">Transmembrane helix</keyword>
<keyword evidence="2" id="KW-0813">Transport</keyword>
<feature type="domain" description="SMP-LTD" evidence="13">
    <location>
        <begin position="30"/>
        <end position="218"/>
    </location>
</feature>
<feature type="domain" description="C2" evidence="12">
    <location>
        <begin position="215"/>
        <end position="331"/>
    </location>
</feature>
<evidence type="ECO:0000256" key="1">
    <source>
        <dbReference type="ARBA" id="ARBA00004370"/>
    </source>
</evidence>
<gene>
    <name evidence="14" type="ORF">BU14_2156s0001</name>
</gene>
<keyword evidence="4" id="KW-0479">Metal-binding</keyword>
<dbReference type="OrthoDB" id="3802at2759"/>
<dbReference type="SMART" id="SM00239">
    <property type="entry name" value="C2"/>
    <property type="match status" value="1"/>
</dbReference>
<evidence type="ECO:0000256" key="3">
    <source>
        <dbReference type="ARBA" id="ARBA00022692"/>
    </source>
</evidence>
<dbReference type="PROSITE" id="PS51847">
    <property type="entry name" value="SMP"/>
    <property type="match status" value="1"/>
</dbReference>
<dbReference type="GO" id="GO:0008289">
    <property type="term" value="F:lipid binding"/>
    <property type="evidence" value="ECO:0007669"/>
    <property type="project" value="UniProtKB-KW"/>
</dbReference>
<keyword evidence="9" id="KW-0446">Lipid-binding</keyword>
<keyword evidence="8" id="KW-0445">Lipid transport</keyword>